<reference evidence="11 12" key="1">
    <citation type="submission" date="2018-02" db="EMBL/GenBank/DDBJ databases">
        <authorList>
            <person name="Cohen D.B."/>
            <person name="Kent A.D."/>
        </authorList>
    </citation>
    <scope>NUCLEOTIDE SEQUENCE [LARGE SCALE GENOMIC DNA]</scope>
    <source>
        <strain evidence="11 12">CCAP 1448/3</strain>
    </source>
</reference>
<name>A0A2T1C3Y8_9CYAN</name>
<evidence type="ECO:0000256" key="1">
    <source>
        <dbReference type="ARBA" id="ARBA00004477"/>
    </source>
</evidence>
<dbReference type="OrthoDB" id="151635at2"/>
<protein>
    <recommendedName>
        <fullName evidence="13">Glycosyltransferase RgtA/B/C/D-like domain-containing protein</fullName>
    </recommendedName>
</protein>
<sequence>MNLLKKSETIKREPYLNFKLFYRNIDRKLIWQVLTIKFLVILWGGIVHQVFTRHRFANLGDWLAIWNLWDAPRYLNLAEFGYQSSGENQVNIAFYPLYPLLIRCIETITNNYIVSAFLISALASIATAIFLQNLVAVDYSPKIARSSVLFLFIFPTSYFLHIGYTESLFLALSIGCLLAARTNNWRWVGFLGGLATMTRINGMILIPALIVEAIHQYRINKRFNRSWLWILAVPSGLIIYLLCNLWVNGNIFSFLEFQREFWHKSSAFPWQSIWAKIQQTPRYAAYEMQMVGVQELLFIAIGLAGTIWSWFKLRPVYSVWMTGNWWLFTSTSFILSVPRYTLVLFPLYIGFSFLYKERILYNVIIVWCVVFLLLFSGLFAVGKWAF</sequence>
<comment type="pathway">
    <text evidence="2">Glycolipid biosynthesis; glycosylphosphatidylinositol-anchor biosynthesis.</text>
</comment>
<proteinExistence type="predicted"/>
<dbReference type="GO" id="GO:0006506">
    <property type="term" value="P:GPI anchor biosynthetic process"/>
    <property type="evidence" value="ECO:0007669"/>
    <property type="project" value="UniProtKB-UniPathway"/>
</dbReference>
<dbReference type="PANTHER" id="PTHR12468">
    <property type="entry name" value="GPI MANNOSYLTRANSFERASE 2"/>
    <property type="match status" value="1"/>
</dbReference>
<evidence type="ECO:0000256" key="10">
    <source>
        <dbReference type="SAM" id="Phobius"/>
    </source>
</evidence>
<dbReference type="Pfam" id="PF04188">
    <property type="entry name" value="Mannosyl_trans2"/>
    <property type="match status" value="1"/>
</dbReference>
<dbReference type="UniPathway" id="UPA00196"/>
<keyword evidence="4" id="KW-0328">Glycosyltransferase</keyword>
<keyword evidence="5" id="KW-0808">Transferase</keyword>
<feature type="transmembrane region" description="Helical" evidence="10">
    <location>
        <begin position="296"/>
        <end position="313"/>
    </location>
</feature>
<feature type="transmembrane region" description="Helical" evidence="10">
    <location>
        <begin position="226"/>
        <end position="247"/>
    </location>
</feature>
<dbReference type="GO" id="GO:0016020">
    <property type="term" value="C:membrane"/>
    <property type="evidence" value="ECO:0007669"/>
    <property type="project" value="GOC"/>
</dbReference>
<dbReference type="Proteomes" id="UP000238762">
    <property type="component" value="Unassembled WGS sequence"/>
</dbReference>
<evidence type="ECO:0000256" key="7">
    <source>
        <dbReference type="ARBA" id="ARBA00022824"/>
    </source>
</evidence>
<keyword evidence="7" id="KW-0256">Endoplasmic reticulum</keyword>
<keyword evidence="9 10" id="KW-0472">Membrane</keyword>
<evidence type="ECO:0000256" key="9">
    <source>
        <dbReference type="ARBA" id="ARBA00023136"/>
    </source>
</evidence>
<dbReference type="GO" id="GO:0000009">
    <property type="term" value="F:alpha-1,6-mannosyltransferase activity"/>
    <property type="evidence" value="ECO:0007669"/>
    <property type="project" value="InterPro"/>
</dbReference>
<comment type="subcellular location">
    <subcellularLocation>
        <location evidence="1">Endoplasmic reticulum membrane</location>
        <topology evidence="1">Multi-pass membrane protein</topology>
    </subcellularLocation>
</comment>
<evidence type="ECO:0000256" key="6">
    <source>
        <dbReference type="ARBA" id="ARBA00022692"/>
    </source>
</evidence>
<evidence type="ECO:0000256" key="8">
    <source>
        <dbReference type="ARBA" id="ARBA00022989"/>
    </source>
</evidence>
<dbReference type="PANTHER" id="PTHR12468:SF2">
    <property type="entry name" value="GPI MANNOSYLTRANSFERASE 2"/>
    <property type="match status" value="1"/>
</dbReference>
<keyword evidence="8 10" id="KW-1133">Transmembrane helix</keyword>
<evidence type="ECO:0000256" key="4">
    <source>
        <dbReference type="ARBA" id="ARBA00022676"/>
    </source>
</evidence>
<feature type="transmembrane region" description="Helical" evidence="10">
    <location>
        <begin position="359"/>
        <end position="381"/>
    </location>
</feature>
<organism evidence="11 12">
    <name type="scientific">Merismopedia glauca CCAP 1448/3</name>
    <dbReference type="NCBI Taxonomy" id="1296344"/>
    <lineage>
        <taxon>Bacteria</taxon>
        <taxon>Bacillati</taxon>
        <taxon>Cyanobacteriota</taxon>
        <taxon>Cyanophyceae</taxon>
        <taxon>Synechococcales</taxon>
        <taxon>Merismopediaceae</taxon>
        <taxon>Merismopedia</taxon>
    </lineage>
</organism>
<keyword evidence="6 10" id="KW-0812">Transmembrane</keyword>
<feature type="transmembrane region" description="Helical" evidence="10">
    <location>
        <begin position="29"/>
        <end position="51"/>
    </location>
</feature>
<keyword evidence="12" id="KW-1185">Reference proteome</keyword>
<evidence type="ECO:0000256" key="3">
    <source>
        <dbReference type="ARBA" id="ARBA00022502"/>
    </source>
</evidence>
<evidence type="ECO:0000313" key="11">
    <source>
        <dbReference type="EMBL" id="PSB02969.1"/>
    </source>
</evidence>
<dbReference type="GO" id="GO:0031501">
    <property type="term" value="C:mannosyltransferase complex"/>
    <property type="evidence" value="ECO:0007669"/>
    <property type="project" value="TreeGrafter"/>
</dbReference>
<dbReference type="GO" id="GO:0004376">
    <property type="term" value="F:GPI mannosyltransferase activity"/>
    <property type="evidence" value="ECO:0007669"/>
    <property type="project" value="InterPro"/>
</dbReference>
<dbReference type="AlphaFoldDB" id="A0A2T1C3Y8"/>
<accession>A0A2T1C3Y8</accession>
<reference evidence="11 12" key="2">
    <citation type="submission" date="2018-03" db="EMBL/GenBank/DDBJ databases">
        <title>The ancient ancestry and fast evolution of plastids.</title>
        <authorList>
            <person name="Moore K.R."/>
            <person name="Magnabosco C."/>
            <person name="Momper L."/>
            <person name="Gold D.A."/>
            <person name="Bosak T."/>
            <person name="Fournier G.P."/>
        </authorList>
    </citation>
    <scope>NUCLEOTIDE SEQUENCE [LARGE SCALE GENOMIC DNA]</scope>
    <source>
        <strain evidence="11 12">CCAP 1448/3</strain>
    </source>
</reference>
<feature type="transmembrane region" description="Helical" evidence="10">
    <location>
        <begin position="148"/>
        <end position="181"/>
    </location>
</feature>
<comment type="caution">
    <text evidence="11">The sequence shown here is derived from an EMBL/GenBank/DDBJ whole genome shotgun (WGS) entry which is preliminary data.</text>
</comment>
<evidence type="ECO:0000256" key="2">
    <source>
        <dbReference type="ARBA" id="ARBA00004687"/>
    </source>
</evidence>
<dbReference type="InterPro" id="IPR007315">
    <property type="entry name" value="PIG-V/Gpi18"/>
</dbReference>
<evidence type="ECO:0008006" key="13">
    <source>
        <dbReference type="Google" id="ProtNLM"/>
    </source>
</evidence>
<feature type="transmembrane region" description="Helical" evidence="10">
    <location>
        <begin position="187"/>
        <end position="214"/>
    </location>
</feature>
<feature type="transmembrane region" description="Helical" evidence="10">
    <location>
        <begin position="325"/>
        <end position="347"/>
    </location>
</feature>
<evidence type="ECO:0000313" key="12">
    <source>
        <dbReference type="Proteomes" id="UP000238762"/>
    </source>
</evidence>
<feature type="transmembrane region" description="Helical" evidence="10">
    <location>
        <begin position="112"/>
        <end position="136"/>
    </location>
</feature>
<gene>
    <name evidence="11" type="ORF">C7B64_10595</name>
</gene>
<keyword evidence="3" id="KW-0337">GPI-anchor biosynthesis</keyword>
<evidence type="ECO:0000256" key="5">
    <source>
        <dbReference type="ARBA" id="ARBA00022679"/>
    </source>
</evidence>
<dbReference type="EMBL" id="PVWJ01000044">
    <property type="protein sequence ID" value="PSB02969.1"/>
    <property type="molecule type" value="Genomic_DNA"/>
</dbReference>